<sequence>MPVGIEAPDIVYINRPMTRSEFLMMMDNWHRSTAPAWWHMWPFSRWFR</sequence>
<name>A0A1S5XVY6_9ACAR</name>
<evidence type="ECO:0000313" key="1">
    <source>
        <dbReference type="EMBL" id="AQQ72861.1"/>
    </source>
</evidence>
<keyword evidence="1" id="KW-0496">Mitochondrion</keyword>
<reference evidence="1" key="2">
    <citation type="journal article" date="2017" name="Mol. Phylogenet. Evol.">
        <title>The phylogenetic position of eriophyoid mites (superfamily Eriophyoidea) in Acariformes inferred from the sequences of mitochondrial genomes and nuclear small subunit (18S) rRNA gene.</title>
        <authorList>
            <person name="Xue X.F."/>
            <person name="Dong Y."/>
            <person name="Deng W."/>
            <person name="Hong X.Y."/>
            <person name="Shao R."/>
        </authorList>
    </citation>
    <scope>NUCLEOTIDE SEQUENCE</scope>
</reference>
<dbReference type="EMBL" id="KX027362">
    <property type="protein sequence ID" value="AQQ72861.1"/>
    <property type="molecule type" value="Genomic_DNA"/>
</dbReference>
<accession>A0A1S5XVY6</accession>
<organism evidence="1">
    <name type="scientific">Leipothrix sp. 1 XFX-2017</name>
    <dbReference type="NCBI Taxonomy" id="1955440"/>
    <lineage>
        <taxon>Eukaryota</taxon>
        <taxon>Metazoa</taxon>
        <taxon>Ecdysozoa</taxon>
        <taxon>Arthropoda</taxon>
        <taxon>Chelicerata</taxon>
        <taxon>Arachnida</taxon>
        <taxon>Acari</taxon>
        <taxon>Acariformes</taxon>
        <taxon>Trombidiformes</taxon>
        <taxon>Prostigmata</taxon>
        <taxon>Eupodina</taxon>
        <taxon>Eriophyoidea</taxon>
        <taxon>Eriophyidae</taxon>
        <taxon>Phyllocoptinae</taxon>
        <taxon>Phyllocoptini</taxon>
        <taxon>Leipothrix</taxon>
    </lineage>
</organism>
<proteinExistence type="predicted"/>
<protein>
    <submittedName>
        <fullName evidence="1">ATP synthase subunit 8</fullName>
    </submittedName>
</protein>
<geneLocation type="mitochondrion" evidence="1"/>
<gene>
    <name evidence="1" type="primary">atp8</name>
</gene>
<dbReference type="AlphaFoldDB" id="A0A1S5XVY6"/>
<reference evidence="1" key="1">
    <citation type="submission" date="2016-04" db="EMBL/GenBank/DDBJ databases">
        <authorList>
            <person name="Evans L.H."/>
            <person name="Alamgir A."/>
            <person name="Owens N."/>
            <person name="Weber N.D."/>
            <person name="Virtaneva K."/>
            <person name="Barbian K."/>
            <person name="Babar A."/>
            <person name="Rosenke K."/>
        </authorList>
    </citation>
    <scope>NUCLEOTIDE SEQUENCE</scope>
</reference>